<dbReference type="PANTHER" id="PTHR23120:SF22">
    <property type="entry name" value="MAESTRO HEAT-LIKE REPEAT-CONTAINING PROTEIN FAMILY MEMBER 2B"/>
    <property type="match status" value="1"/>
</dbReference>
<organism evidence="2 3">
    <name type="scientific">Alligator mississippiensis</name>
    <name type="common">American alligator</name>
    <dbReference type="NCBI Taxonomy" id="8496"/>
    <lineage>
        <taxon>Eukaryota</taxon>
        <taxon>Metazoa</taxon>
        <taxon>Chordata</taxon>
        <taxon>Craniata</taxon>
        <taxon>Vertebrata</taxon>
        <taxon>Euteleostomi</taxon>
        <taxon>Archelosauria</taxon>
        <taxon>Archosauria</taxon>
        <taxon>Crocodylia</taxon>
        <taxon>Alligatoridae</taxon>
        <taxon>Alligatorinae</taxon>
        <taxon>Alligator</taxon>
    </lineage>
</organism>
<sequence length="143" mass="15869">MHNFQTCQHGNPETSQDNVWWEHLLLKFLNMTLKSIDDNAWSSQLSLELQHQTASYACSSPEKSFLYKALGTTLASCQDVAHVKSQLQKSLKGTDYMNASEREHVVTILTFSAKGHLDLTLGTLEDFGAAISKVQVSGIVGRL</sequence>
<accession>A0A151MVH5</accession>
<dbReference type="Pfam" id="PF23210">
    <property type="entry name" value="HEAT_Maestro_2"/>
    <property type="match status" value="1"/>
</dbReference>
<protein>
    <submittedName>
        <fullName evidence="2">Maestro heat-like repeat-containing protein family member 2B</fullName>
    </submittedName>
</protein>
<evidence type="ECO:0000313" key="2">
    <source>
        <dbReference type="EMBL" id="KYO28487.1"/>
    </source>
</evidence>
<comment type="caution">
    <text evidence="2">The sequence shown here is derived from an EMBL/GenBank/DDBJ whole genome shotgun (WGS) entry which is preliminary data.</text>
</comment>
<dbReference type="Proteomes" id="UP000050525">
    <property type="component" value="Unassembled WGS sequence"/>
</dbReference>
<keyword evidence="3" id="KW-1185">Reference proteome</keyword>
<dbReference type="InterPro" id="IPR055408">
    <property type="entry name" value="HEAT_MROH2B-like"/>
</dbReference>
<evidence type="ECO:0000259" key="1">
    <source>
        <dbReference type="Pfam" id="PF23210"/>
    </source>
</evidence>
<name>A0A151MVH5_ALLMI</name>
<evidence type="ECO:0000313" key="3">
    <source>
        <dbReference type="Proteomes" id="UP000050525"/>
    </source>
</evidence>
<gene>
    <name evidence="2" type="ORF">Y1Q_0010545</name>
</gene>
<dbReference type="PANTHER" id="PTHR23120">
    <property type="entry name" value="MAESTRO-RELATED HEAT DOMAIN-CONTAINING"/>
    <property type="match status" value="1"/>
</dbReference>
<reference evidence="2 3" key="1">
    <citation type="journal article" date="2012" name="Genome Biol.">
        <title>Sequencing three crocodilian genomes to illuminate the evolution of archosaurs and amniotes.</title>
        <authorList>
            <person name="St John J.A."/>
            <person name="Braun E.L."/>
            <person name="Isberg S.R."/>
            <person name="Miles L.G."/>
            <person name="Chong A.Y."/>
            <person name="Gongora J."/>
            <person name="Dalzell P."/>
            <person name="Moran C."/>
            <person name="Bed'hom B."/>
            <person name="Abzhanov A."/>
            <person name="Burgess S.C."/>
            <person name="Cooksey A.M."/>
            <person name="Castoe T.A."/>
            <person name="Crawford N.G."/>
            <person name="Densmore L.D."/>
            <person name="Drew J.C."/>
            <person name="Edwards S.V."/>
            <person name="Faircloth B.C."/>
            <person name="Fujita M.K."/>
            <person name="Greenwold M.J."/>
            <person name="Hoffmann F.G."/>
            <person name="Howard J.M."/>
            <person name="Iguchi T."/>
            <person name="Janes D.E."/>
            <person name="Khan S.Y."/>
            <person name="Kohno S."/>
            <person name="de Koning A.J."/>
            <person name="Lance S.L."/>
            <person name="McCarthy F.M."/>
            <person name="McCormack J.E."/>
            <person name="Merchant M.E."/>
            <person name="Peterson D.G."/>
            <person name="Pollock D.D."/>
            <person name="Pourmand N."/>
            <person name="Raney B.J."/>
            <person name="Roessler K.A."/>
            <person name="Sanford J.R."/>
            <person name="Sawyer R.H."/>
            <person name="Schmidt C.J."/>
            <person name="Triplett E.W."/>
            <person name="Tuberville T.D."/>
            <person name="Venegas-Anaya M."/>
            <person name="Howard J.T."/>
            <person name="Jarvis E.D."/>
            <person name="Guillette L.J.Jr."/>
            <person name="Glenn T.C."/>
            <person name="Green R.E."/>
            <person name="Ray D.A."/>
        </authorList>
    </citation>
    <scope>NUCLEOTIDE SEQUENCE [LARGE SCALE GENOMIC DNA]</scope>
    <source>
        <strain evidence="2">KSC_2009_1</strain>
    </source>
</reference>
<dbReference type="InterPro" id="IPR045206">
    <property type="entry name" value="Maestro_heat-like_prot"/>
</dbReference>
<dbReference type="EMBL" id="AKHW03004898">
    <property type="protein sequence ID" value="KYO28487.1"/>
    <property type="molecule type" value="Genomic_DNA"/>
</dbReference>
<dbReference type="GO" id="GO:0005737">
    <property type="term" value="C:cytoplasm"/>
    <property type="evidence" value="ECO:0007669"/>
    <property type="project" value="TreeGrafter"/>
</dbReference>
<feature type="domain" description="MROH2B-like HEAT-repeats" evidence="1">
    <location>
        <begin position="11"/>
        <end position="135"/>
    </location>
</feature>
<dbReference type="AlphaFoldDB" id="A0A151MVH5"/>
<proteinExistence type="predicted"/>